<reference evidence="2 3" key="1">
    <citation type="journal article" date="2024" name="Science">
        <title>Giant polyketide synthase enzymes in the biosynthesis of giant marine polyether toxins.</title>
        <authorList>
            <person name="Fallon T.R."/>
            <person name="Shende V.V."/>
            <person name="Wierzbicki I.H."/>
            <person name="Pendleton A.L."/>
            <person name="Watervoot N.F."/>
            <person name="Auber R.P."/>
            <person name="Gonzalez D.J."/>
            <person name="Wisecaver J.H."/>
            <person name="Moore B.S."/>
        </authorList>
    </citation>
    <scope>NUCLEOTIDE SEQUENCE [LARGE SCALE GENOMIC DNA]</scope>
    <source>
        <strain evidence="2 3">12B1</strain>
    </source>
</reference>
<accession>A0AB34J261</accession>
<dbReference type="EMBL" id="JBGBPQ010000014">
    <property type="protein sequence ID" value="KAL1511449.1"/>
    <property type="molecule type" value="Genomic_DNA"/>
</dbReference>
<feature type="transmembrane region" description="Helical" evidence="1">
    <location>
        <begin position="734"/>
        <end position="757"/>
    </location>
</feature>
<comment type="caution">
    <text evidence="2">The sequence shown here is derived from an EMBL/GenBank/DDBJ whole genome shotgun (WGS) entry which is preliminary data.</text>
</comment>
<keyword evidence="1" id="KW-0472">Membrane</keyword>
<feature type="transmembrane region" description="Helical" evidence="1">
    <location>
        <begin position="336"/>
        <end position="354"/>
    </location>
</feature>
<evidence type="ECO:0000256" key="1">
    <source>
        <dbReference type="SAM" id="Phobius"/>
    </source>
</evidence>
<keyword evidence="3" id="KW-1185">Reference proteome</keyword>
<evidence type="ECO:0000313" key="3">
    <source>
        <dbReference type="Proteomes" id="UP001515480"/>
    </source>
</evidence>
<feature type="transmembrane region" description="Helical" evidence="1">
    <location>
        <begin position="82"/>
        <end position="99"/>
    </location>
</feature>
<gene>
    <name evidence="2" type="ORF">AB1Y20_006248</name>
</gene>
<evidence type="ECO:0000313" key="2">
    <source>
        <dbReference type="EMBL" id="KAL1511449.1"/>
    </source>
</evidence>
<feature type="transmembrane region" description="Helical" evidence="1">
    <location>
        <begin position="202"/>
        <end position="220"/>
    </location>
</feature>
<dbReference type="Proteomes" id="UP001515480">
    <property type="component" value="Unassembled WGS sequence"/>
</dbReference>
<feature type="transmembrane region" description="Helical" evidence="1">
    <location>
        <begin position="226"/>
        <end position="253"/>
    </location>
</feature>
<sequence length="763" mass="83971">MSARYSELEDEGSTPHAHMPWSDARKISIEIDRLKRNLQQSRLTNRFDGSNEYGTSVIAKMIEDAFQQHLAEEQLGYVRERLLIFSGALLVGTIASYLWPGSFRFGWVASALSAHQSDTLPAGGARDSGACSCTETNRSGDVSVSQVGCATHSDEDDWVWCYVRSPPLCAEAIPSSRFPGAAWLLCGAAEPEHLRLLSSTTAPCFIGTLIFALGTVLLRLPPLTRWWAPIVLGSFLGVYECFLWIDVHAFMLYGGLPIRMDGDKLFRTVAAGAWEVGQAFRLMLTMFYVATVCLNSGLDYPELVVACVLGDLSFALAEAVLFFQRSSFGHSIMRELPYLILLLTAASILALWGARRHNRVQRQLFLQSFMLHADVTEKSAAIAMKYTQILALFSNPSVSREQRQGGIRLQPLKLGKEMQYLLRAIPAVYLDIQPAATLVDAGAALEVHRPRIVIFSGHTHNGGLAFEDSHGTLEASGTTASARKFVRMLRGAYKADSVADDESNERALECVFLNACTSLALARLILSSPELSGLTVVCWETITEDGAARRFAQGFCDDLGRRLRGLNGAHPDELPVDIAFAAACRAFEQHGHSWGNPADYIHPRDHPHRTALPDKYWECTGCVPPVQGIVLLLRVVDGEVVEYSPLPGRARTVDDLLRDSREDGDSFMTGRASFISPTSRTSFGPGRATFISPTSQASEGRFGPQQRRILRELRMKTVPRLQLAKSKLEECASVMHVLAAFLCLAVLVVVLGGVFYYDPSKSF</sequence>
<name>A0AB34J261_PRYPA</name>
<feature type="transmembrane region" description="Helical" evidence="1">
    <location>
        <begin position="303"/>
        <end position="324"/>
    </location>
</feature>
<evidence type="ECO:0008006" key="4">
    <source>
        <dbReference type="Google" id="ProtNLM"/>
    </source>
</evidence>
<keyword evidence="1" id="KW-0812">Transmembrane</keyword>
<feature type="transmembrane region" description="Helical" evidence="1">
    <location>
        <begin position="265"/>
        <end position="291"/>
    </location>
</feature>
<keyword evidence="1" id="KW-1133">Transmembrane helix</keyword>
<proteinExistence type="predicted"/>
<protein>
    <recommendedName>
        <fullName evidence="4">CHAT domain-containing protein</fullName>
    </recommendedName>
</protein>
<organism evidence="2 3">
    <name type="scientific">Prymnesium parvum</name>
    <name type="common">Toxic golden alga</name>
    <dbReference type="NCBI Taxonomy" id="97485"/>
    <lineage>
        <taxon>Eukaryota</taxon>
        <taxon>Haptista</taxon>
        <taxon>Haptophyta</taxon>
        <taxon>Prymnesiophyceae</taxon>
        <taxon>Prymnesiales</taxon>
        <taxon>Prymnesiaceae</taxon>
        <taxon>Prymnesium</taxon>
    </lineage>
</organism>
<dbReference type="AlphaFoldDB" id="A0AB34J261"/>